<dbReference type="EMBL" id="FOFP01000031">
    <property type="protein sequence ID" value="SER45236.1"/>
    <property type="molecule type" value="Genomic_DNA"/>
</dbReference>
<proteinExistence type="predicted"/>
<evidence type="ECO:0000256" key="1">
    <source>
        <dbReference type="ARBA" id="ARBA00022737"/>
    </source>
</evidence>
<dbReference type="Gene3D" id="3.10.350.10">
    <property type="entry name" value="LysM domain"/>
    <property type="match status" value="1"/>
</dbReference>
<dbReference type="Gene3D" id="2.180.10.10">
    <property type="entry name" value="RHS repeat-associated core"/>
    <property type="match status" value="10"/>
</dbReference>
<dbReference type="Pfam" id="PF05593">
    <property type="entry name" value="RHS_repeat"/>
    <property type="match status" value="9"/>
</dbReference>
<evidence type="ECO:0000313" key="5">
    <source>
        <dbReference type="Proteomes" id="UP000198512"/>
    </source>
</evidence>
<feature type="domain" description="Teneurin-like YD-shell" evidence="3">
    <location>
        <begin position="501"/>
        <end position="683"/>
    </location>
</feature>
<protein>
    <submittedName>
        <fullName evidence="4">YD repeat-containing protein</fullName>
    </submittedName>
</protein>
<dbReference type="InterPro" id="IPR036779">
    <property type="entry name" value="LysM_dom_sf"/>
</dbReference>
<dbReference type="Pfam" id="PF25023">
    <property type="entry name" value="TEN_YD-shell"/>
    <property type="match status" value="2"/>
</dbReference>
<dbReference type="InterPro" id="IPR056823">
    <property type="entry name" value="TEN-like_YD-shell"/>
</dbReference>
<dbReference type="InterPro" id="IPR031325">
    <property type="entry name" value="RHS_repeat"/>
</dbReference>
<dbReference type="InterPro" id="IPR006530">
    <property type="entry name" value="YD"/>
</dbReference>
<dbReference type="PANTHER" id="PTHR32305:SF15">
    <property type="entry name" value="PROTEIN RHSA-RELATED"/>
    <property type="match status" value="1"/>
</dbReference>
<evidence type="ECO:0000259" key="3">
    <source>
        <dbReference type="Pfam" id="PF25023"/>
    </source>
</evidence>
<name>A0ABY1BRC3_9PSED</name>
<dbReference type="SUPFAM" id="SSF63829">
    <property type="entry name" value="Calcium-dependent phosphotriesterase"/>
    <property type="match status" value="1"/>
</dbReference>
<evidence type="ECO:0000313" key="4">
    <source>
        <dbReference type="EMBL" id="SER45236.1"/>
    </source>
</evidence>
<dbReference type="PANTHER" id="PTHR32305">
    <property type="match status" value="1"/>
</dbReference>
<dbReference type="InterPro" id="IPR050708">
    <property type="entry name" value="T6SS_VgrG/RHS"/>
</dbReference>
<feature type="transmembrane region" description="Helical" evidence="2">
    <location>
        <begin position="3213"/>
        <end position="3239"/>
    </location>
</feature>
<gene>
    <name evidence="4" type="ORF">SAMN05216600_1312</name>
</gene>
<keyword evidence="2" id="KW-0472">Membrane</keyword>
<dbReference type="RefSeq" id="WP_069522205.1">
    <property type="nucleotide sequence ID" value="NZ_FOFP01000031.1"/>
</dbReference>
<organism evidence="4 5">
    <name type="scientific">Pseudomonas cuatrocienegasensis</name>
    <dbReference type="NCBI Taxonomy" id="543360"/>
    <lineage>
        <taxon>Bacteria</taxon>
        <taxon>Pseudomonadati</taxon>
        <taxon>Pseudomonadota</taxon>
        <taxon>Gammaproteobacteria</taxon>
        <taxon>Pseudomonadales</taxon>
        <taxon>Pseudomonadaceae</taxon>
        <taxon>Pseudomonas</taxon>
    </lineage>
</organism>
<dbReference type="Proteomes" id="UP000198512">
    <property type="component" value="Unassembled WGS sequence"/>
</dbReference>
<keyword evidence="2" id="KW-1133">Transmembrane helix</keyword>
<keyword evidence="1" id="KW-0677">Repeat</keyword>
<comment type="caution">
    <text evidence="4">The sequence shown here is derived from an EMBL/GenBank/DDBJ whole genome shotgun (WGS) entry which is preliminary data.</text>
</comment>
<reference evidence="4 5" key="1">
    <citation type="submission" date="2016-10" db="EMBL/GenBank/DDBJ databases">
        <authorList>
            <person name="Varghese N."/>
            <person name="Submissions S."/>
        </authorList>
    </citation>
    <scope>NUCLEOTIDE SEQUENCE [LARGE SCALE GENOMIC DNA]</scope>
    <source>
        <strain evidence="4 5">CIP 109853</strain>
    </source>
</reference>
<keyword evidence="5" id="KW-1185">Reference proteome</keyword>
<feature type="transmembrane region" description="Helical" evidence="2">
    <location>
        <begin position="3174"/>
        <end position="3201"/>
    </location>
</feature>
<keyword evidence="2" id="KW-0812">Transmembrane</keyword>
<accession>A0ABY1BRC3</accession>
<feature type="domain" description="Teneurin-like YD-shell" evidence="3">
    <location>
        <begin position="227"/>
        <end position="467"/>
    </location>
</feature>
<sequence length="3782" mass="405606">MVAIVAGNGLGLFNASLNSLGGAGVFGQGTMGQSGGQSLVNISNGNLILRYTDEQLSGLGQDLFHTRTYNTLGALNDADADGWRWDGERKVVLNGTRNTAGSTIVRTTGDGHEAIYTWNGSAYYSSEGSGAHDALTWDSATNQWGWRDGTSRTVERYDGATGRLVSETDTAGVQILYAYDDSGRLSSIKDSASGQELVLVYNAQGKLARLDTRTSAGGALTQQVYYSYDALGRLSSVATDLTPADNSISDGATYTTTYTYDGNSMRIASVAQSDGTSVAFTYQLVGTEYRVRTVSDASGMTTFTYDVANKRTDVTNGSGQVWSYFYDAQGQLLEVQTPAVNGQRLSTRYVYDAQGNVTQVTDGRGNAVTYTYDAQGNRTLERDAQGNTVAWLYNGDNQVLNEVRYSVPATWNAATSTWTNPPASTAQVKRFVYDANSRLSYSVDATGTAIAYIYFSNGLLKQEITYSAAVDVSGLSPTQSLPLSNATAWVNAQDKSRSTLTEFVYDYRGNLSKRTTYAKVDASGAGVLDAAAAVTQYIYSEHGQLLQTLAVRGAARTSNTLLSSTAYDGMGRVLSQTDANGTRTHVYNGANRTVAVTNTAGMTTTQAYDTAGRLISLSQSAASLVTRATQYTYDAAGRLVMTQDPTGVRTYTFYDEAGRVSAQVDGIGAVVEYSYNAAGQKTQEKQYATLADTSTWFSGTAVTKTLAQVRPSATANDRSTTYAYDAAGRLSTQTNAAGTVTTYTYDGQSRLIAQQTGDRVVRSFYDAAGRLTGQLDGEGYLREQVYDSVGRLVQVIRYATVTTPEQRAAGTLALLRPEAGENLQTWYFYDAMGRQIGSIDEQQFVTETVYDEAANLRRDIRYGTVYVQGVTLTTDFATVRDVVSATGVKQTTTTAFDAMGRVGQRTATDGTITAYEYDSAGRLIKQTAAQGTTEARTQTTRYDAFGQITGSLLGEASARITVGMTATQVAAIYAEYGLTYSYDAAGRVASVKDAAGNRSTSYYDAAGRLTQVVNALGEVSETVYNAFGEVSERTQLTTRLSAANTASLTGGLLTAPVKTLVQAIRNAALDNRSTYAYNTRGLLSSSTDAVGYVTSYAYNNFGEQSSVTRAIASGQTVTQSLSYNKRGELIGRIEDVGGLARSTSTVYDAFGRVIARTDGRGLTTTTRYESAGRIIDTFSPTGIKQSTYIDAQGRVTLEVNGLNLVTTYAYNDTARTLTVTTPDGVSLLTTKNRHGETLSVTDGNGHTTTYSYDRDGHRLSTTNALNQSTLNSYDEAGRLISTTDALGRVTVYGYDAANRVITRTDANNTVTRYTFDGQGRQVRVTDAEGLPEQRITDYAYDRKGQVLTVTQDPAGLKLTTSYSYDGLGQQVQVARGTAAAPNQQVTLYAYDKLGRRISERQDPNGLNLTTQYRYSINDQVTRKIDANGNSTWFVYINDGMVRDTVDALGGITRSVYDANGNLIRTRRFAIALSAETLAGFGDQVTSITPTGSTQDQITHYVYDTMDRVRYTVAPNGAVSETLYDNNGQVLQSRQYDTVIASSATKTLAGIADALTTAGAQPRTTSYLYNDAGQLIRTTDAAGKVESYTYDAVGNRKTLTNKNGHVWTYNYDSLNRLVEEITPAIVVARVDATGAVTDADGRLISAGATYLQVTDIDYDALGNVVSRSEGRLRANIANAASADNLSQARITSYAYDAIGRQIQITSPGWYNKLTGQYQQASDGTANTLQVTTEVTYDALGNAVRNRVRVNNTGTVATDFVDSFKVYDILGRLTHDIDALKGVVAYSYDALGNQTVVKRFANALTAAVPASGYYTASNITASTLVPNAGLDRILTTSYDVLGRKIAVQQNAVGIYSFTGNVASSTLVTASPTTLYSYDAFGQLVRETQVARNTSGTTVLTGASNYYYYDLAGNRTGSVDAMGYYTRAEYDALGKLTRQVEYANKLASWNESSVPSAPAANGADRSTLYAYDAMGRVSRVTQENVRYWQQTINATTGAASAGVISGNLVVSQSTYDGVGNLKTVTDAMGNVTSTDYNALGQVVKVVEPARATAKNGAVDPFASAAVIASPTTNYLVNAFGQIIREIRAAGSDASGNVQAGLSQNTRTRYDAAGYEIAEIDPAGSTQSYKVDVAGRRIEESRQVSATLSAWTANGAAVSYNQTLKRTFTYDVLGQQTATLDWYTATNGALQSTNNSALYNRFGEVTQKLLNGNLVSGYSYDQVGRVTQQNDAQGITQFAYDLSGKASRSTQLGDTTTAADDRITYQKNDLLGRILEQHLPAFEANINADTLNNVTLTLTTPIIKLSNDRWGNVLSRTDARGYITSYTYDHNNQILTETLPVTDILRENGTSYRASLIHEKRYDALGQLIQEVDWVGPYTGVTTSTELRKRQHVYNQAGQLTRDIDALGYSRNYRVDIHGNRVATQDALGTVLVDGYNVMDQHINHGIIRNGAKVTLLTNLYDQAGRLYGEISGTTAVEETLKSVANANWTSTTTGVAGNTKYTLFDERGNIIKTRNESKIEKAFEYDVNNRKVKETDGLNNTLTWTYNAADFGRLTARKDLGGRIYSFTYNGFGQITRDSLLLPSSSGPVAGSEKLYTYNLNGLSKAIVEGTITKNAAGTVTAEDTRTSSYEYDLNGNRIREINSARYLAGTVNQSTLNETRYAFDEKGRLREATAPVGNQLVGALGTQYTLTNTARITSLKYSFDELDSRRRVYTNTVNQGGAATTIDDWYAYDVEGRMLVAKGFIKNGKIVAGATQEKHPDSWIPSGLASSVAKGYIMSYDPAGRRVYSENFDRAVFDSYYDTDDRRYYTDYVGDIYLRSKYKYSDRGELIEASIYQVARGVLSNSTTSSETIYAGKSPGPHGPGKSGAFSPVGPERKIYSAVYNQAGERTSQNDYQYDLDLGDASIQKNSTATGYIYRGDGQLVSQVSYGNGKLQQTSYFSESGMIDVVGNQQTYRYVYYNADGTINHRGNYSSSYMLFDAYREGIASITRTNGGKSGTTTNSYTTRGELVQTVGVGGSVFTRRLASNREGQLSVRQEASGTSQRYIYQQGSSIANVGNASAPTITDSFEPILTAELGRIPINYVVEAGDTLERIAQLIWGDSSMWYLIADANGIDPGLPLTEGNNLRIPIVVSTNRNDSTTFRPYDPKDVIGDITPRTVAPPPPKPKKKKCGGLASVVMVVVAVVATVFTAGAAATVMAGGWSALGAATATSLATAGVGALTGASIGAAVIGGAVGAAAGQLAGKSMGVVDSFSWRQVAAGGLTAGFTAGIGGLAQAGSLGNWADTAATALRNGNAGASVYAAQGVMSYAASMAANKIVGLDTSFSWRNVAASAVGATIAGYANGGSGIQNSLIRGQVSAHASALIKDKWFGGDRPDYAQVAADAFGNTLADFAVNQMGKATELERQAKLARWTDGEIARAGARTAERLPAAMAFAAPADRPLDWKLDDITYDVYANTAVGDGGPSATQNRQLVARDAVAVTDIAGEGAPLVIRRGADSYLPSVGSITAGSGTPFLDLVNLALPGSKSLLVGLGNSIAVVTGIGKAEKINWFDGHILSKAEEFDAKFFNVTAVGGGLIESAAVSAGRLLSRVQGNTSNVSLIGDTSGFNTLGIAADPKASQQGRLLIQQYRQQYPDMSLVEIQRLARSTLSTGDALPSVSIAKPGDAFYKLIPANELRGPSPGTVYWMDRVQLDDLMAGKIDIGSSFGLPNQTTFSTYKVYQTTIREAQAPLVFRSNIAPVVDDGIFKAGGQSQVLLPKRSAFNEPMQLTDTNGNPLLIHSR</sequence>
<evidence type="ECO:0000256" key="2">
    <source>
        <dbReference type="SAM" id="Phobius"/>
    </source>
</evidence>
<dbReference type="NCBIfam" id="TIGR01643">
    <property type="entry name" value="YD_repeat_2x"/>
    <property type="match status" value="12"/>
</dbReference>